<dbReference type="Pfam" id="PF00364">
    <property type="entry name" value="Biotin_lipoyl"/>
    <property type="match status" value="1"/>
</dbReference>
<evidence type="ECO:0000256" key="1">
    <source>
        <dbReference type="ARBA" id="ARBA00001938"/>
    </source>
</evidence>
<evidence type="ECO:0000256" key="2">
    <source>
        <dbReference type="ARBA" id="ARBA00007317"/>
    </source>
</evidence>
<dbReference type="InterPro" id="IPR023213">
    <property type="entry name" value="CAT-like_dom_sf"/>
</dbReference>
<dbReference type="GO" id="GO:0045254">
    <property type="term" value="C:pyruvate dehydrogenase complex"/>
    <property type="evidence" value="ECO:0007669"/>
    <property type="project" value="InterPro"/>
</dbReference>
<comment type="similarity">
    <text evidence="2 6">Belongs to the 2-oxoacid dehydrogenase family.</text>
</comment>
<evidence type="ECO:0000256" key="7">
    <source>
        <dbReference type="SAM" id="MobiDB-lite"/>
    </source>
</evidence>
<dbReference type="Pfam" id="PF02817">
    <property type="entry name" value="E3_binding"/>
    <property type="match status" value="2"/>
</dbReference>
<evidence type="ECO:0000256" key="6">
    <source>
        <dbReference type="RuleBase" id="RU003423"/>
    </source>
</evidence>
<keyword evidence="5 6" id="KW-0012">Acyltransferase</keyword>
<dbReference type="Gene3D" id="2.40.50.100">
    <property type="match status" value="1"/>
</dbReference>
<dbReference type="EC" id="2.3.1.-" evidence="6"/>
<dbReference type="InterPro" id="IPR036625">
    <property type="entry name" value="E3-bd_dom_sf"/>
</dbReference>
<gene>
    <name evidence="8" type="ORF">I9054_005505</name>
</gene>
<dbReference type="FunFam" id="3.30.559.10:FF:000007">
    <property type="entry name" value="Dihydrolipoamide acetyltransferase component of pyruvate dehydrogenase complex"/>
    <property type="match status" value="1"/>
</dbReference>
<dbReference type="InterPro" id="IPR001078">
    <property type="entry name" value="2-oxoacid_DH_actylTfrase"/>
</dbReference>
<dbReference type="PROSITE" id="PS51826">
    <property type="entry name" value="PSBD"/>
    <property type="match status" value="2"/>
</dbReference>
<dbReference type="CDD" id="cd06849">
    <property type="entry name" value="lipoyl_domain"/>
    <property type="match status" value="1"/>
</dbReference>
<evidence type="ECO:0000256" key="5">
    <source>
        <dbReference type="ARBA" id="ARBA00023315"/>
    </source>
</evidence>
<comment type="cofactor">
    <cofactor evidence="1 6">
        <name>(R)-lipoate</name>
        <dbReference type="ChEBI" id="CHEBI:83088"/>
    </cofactor>
</comment>
<dbReference type="RefSeq" id="WP_198114434.1">
    <property type="nucleotide sequence ID" value="NZ_CP066121.1"/>
</dbReference>
<dbReference type="InterPro" id="IPR000089">
    <property type="entry name" value="Biotin_lipoyl"/>
</dbReference>
<dbReference type="PANTHER" id="PTHR23151">
    <property type="entry name" value="DIHYDROLIPOAMIDE ACETYL/SUCCINYL-TRANSFERASE-RELATED"/>
    <property type="match status" value="1"/>
</dbReference>
<name>A0A8I1DGP5_ACIBZ</name>
<dbReference type="PANTHER" id="PTHR23151:SF90">
    <property type="entry name" value="DIHYDROLIPOYLLYSINE-RESIDUE ACETYLTRANSFERASE COMPONENT OF PYRUVATE DEHYDROGENASE COMPLEX, MITOCHONDRIAL-RELATED"/>
    <property type="match status" value="1"/>
</dbReference>
<evidence type="ECO:0000313" key="8">
    <source>
        <dbReference type="EMBL" id="UUN98907.1"/>
    </source>
</evidence>
<evidence type="ECO:0000256" key="4">
    <source>
        <dbReference type="ARBA" id="ARBA00022823"/>
    </source>
</evidence>
<dbReference type="Pfam" id="PF00198">
    <property type="entry name" value="2-oxoacid_dh"/>
    <property type="match status" value="1"/>
</dbReference>
<proteinExistence type="inferred from homology"/>
<evidence type="ECO:0000313" key="9">
    <source>
        <dbReference type="Proteomes" id="UP000644140"/>
    </source>
</evidence>
<dbReference type="InterPro" id="IPR004167">
    <property type="entry name" value="PSBD"/>
</dbReference>
<dbReference type="Gene3D" id="4.10.320.10">
    <property type="entry name" value="E3-binding domain"/>
    <property type="match status" value="2"/>
</dbReference>
<dbReference type="SUPFAM" id="SSF52777">
    <property type="entry name" value="CoA-dependent acyltransferases"/>
    <property type="match status" value="1"/>
</dbReference>
<sequence length="521" mass="56152">MSEIKTLEIPKWGLSMEEGTIAQWLIEEGTPFSKGQEICEIETTKIVNVLEAPFDSTLRKIIAKAGDTLLVGGLIAICADSQVSDAEIDAFAQSLTGTSTVSEKQTDTNASERTSEQVSATQAKTTVATVTQPNNLTEQNNAVNTQKSIVQGGYSIPVVLQGYQQRDEIFATPHALKLAEKHQVNLAKITGTGRQGRISVHDIQQAVQAAGGSWPDIRQQASAKAAKSKADDSLVLATPVARRLAKQWGINLHDCRASGTRGRVCKEDVEAVYQRENPVQTQQCDQDNTTQSAKPTTIAMNGMRKAIASRLQEAKRNAPHFRLTVDLNVEAIQALRQQINSTVPQVKLSINDMLIKAAAAALMKVPQVNVQYDEKNQQILQFAQADISVAVAIENGLITPIIKAADSKSLAQISNAMRDLATRAKTGKLAPDEFQGGSFSISNLGMLGIQQFDAIINPPQGAILALGAAEKRAVIEKDSIVIRQMVTATLSCDHRVIDGALGAQFLAAFKQFVENPALILV</sequence>
<reference evidence="8" key="1">
    <citation type="submission" date="2022-02" db="EMBL/GenBank/DDBJ databases">
        <title>Characterization of Tn125 harboring carbapenem-resistant Acinetobacter bereziniae clinical isolates.</title>
        <authorList>
            <person name="Wong N.-K."/>
            <person name="Pan Q."/>
        </authorList>
    </citation>
    <scope>NUCLEOTIDE SEQUENCE</scope>
    <source>
        <strain evidence="8">GD03393</strain>
    </source>
</reference>
<organism evidence="8 9">
    <name type="scientific">Acinetobacter bereziniae</name>
    <name type="common">Acinetobacter genomosp. 10</name>
    <dbReference type="NCBI Taxonomy" id="106648"/>
    <lineage>
        <taxon>Bacteria</taxon>
        <taxon>Pseudomonadati</taxon>
        <taxon>Pseudomonadota</taxon>
        <taxon>Gammaproteobacteria</taxon>
        <taxon>Moraxellales</taxon>
        <taxon>Moraxellaceae</taxon>
        <taxon>Acinetobacter</taxon>
    </lineage>
</organism>
<accession>A0A8I1DGP5</accession>
<dbReference type="AlphaFoldDB" id="A0A8I1DGP5"/>
<protein>
    <recommendedName>
        <fullName evidence="6">Dihydrolipoamide acetyltransferase component of pyruvate dehydrogenase complex</fullName>
        <ecNumber evidence="6">2.3.1.-</ecNumber>
    </recommendedName>
</protein>
<dbReference type="PROSITE" id="PS50968">
    <property type="entry name" value="BIOTINYL_LIPOYL"/>
    <property type="match status" value="1"/>
</dbReference>
<dbReference type="Proteomes" id="UP000644140">
    <property type="component" value="Chromosome"/>
</dbReference>
<keyword evidence="3 6" id="KW-0808">Transferase</keyword>
<keyword evidence="4 6" id="KW-0450">Lipoyl</keyword>
<dbReference type="InterPro" id="IPR045257">
    <property type="entry name" value="E2/Pdx1"/>
</dbReference>
<evidence type="ECO:0000256" key="3">
    <source>
        <dbReference type="ARBA" id="ARBA00022679"/>
    </source>
</evidence>
<dbReference type="Gene3D" id="3.30.559.10">
    <property type="entry name" value="Chloramphenicol acetyltransferase-like domain"/>
    <property type="match status" value="1"/>
</dbReference>
<feature type="region of interest" description="Disordered" evidence="7">
    <location>
        <begin position="98"/>
        <end position="122"/>
    </location>
</feature>
<dbReference type="GO" id="GO:0006086">
    <property type="term" value="P:pyruvate decarboxylation to acetyl-CoA"/>
    <property type="evidence" value="ECO:0007669"/>
    <property type="project" value="InterPro"/>
</dbReference>
<feature type="compositionally biased region" description="Polar residues" evidence="7">
    <location>
        <begin position="98"/>
        <end position="112"/>
    </location>
</feature>
<dbReference type="InterPro" id="IPR011053">
    <property type="entry name" value="Single_hybrid_motif"/>
</dbReference>
<dbReference type="EMBL" id="CP092085">
    <property type="protein sequence ID" value="UUN98907.1"/>
    <property type="molecule type" value="Genomic_DNA"/>
</dbReference>
<dbReference type="GO" id="GO:0016746">
    <property type="term" value="F:acyltransferase activity"/>
    <property type="evidence" value="ECO:0007669"/>
    <property type="project" value="UniProtKB-KW"/>
</dbReference>
<dbReference type="SUPFAM" id="SSF47005">
    <property type="entry name" value="Peripheral subunit-binding domain of 2-oxo acid dehydrogenase complex"/>
    <property type="match status" value="2"/>
</dbReference>
<dbReference type="SUPFAM" id="SSF51230">
    <property type="entry name" value="Single hybrid motif"/>
    <property type="match status" value="1"/>
</dbReference>